<name>A0A135W2L4_9FLAO</name>
<dbReference type="Pfam" id="PF13489">
    <property type="entry name" value="Methyltransf_23"/>
    <property type="match status" value="1"/>
</dbReference>
<proteinExistence type="predicted"/>
<evidence type="ECO:0000313" key="1">
    <source>
        <dbReference type="EMBL" id="KXH79178.1"/>
    </source>
</evidence>
<gene>
    <name evidence="1" type="ORF">AU378_21265</name>
</gene>
<comment type="caution">
    <text evidence="1">The sequence shown here is derived from an EMBL/GenBank/DDBJ whole genome shotgun (WGS) entry which is preliminary data.</text>
</comment>
<dbReference type="Gene3D" id="3.40.50.150">
    <property type="entry name" value="Vaccinia Virus protein VP39"/>
    <property type="match status" value="1"/>
</dbReference>
<protein>
    <recommendedName>
        <fullName evidence="3">Methyltransferase type 12</fullName>
    </recommendedName>
</protein>
<dbReference type="RefSeq" id="WP_062653766.1">
    <property type="nucleotide sequence ID" value="NZ_LPUR01000019.1"/>
</dbReference>
<reference evidence="2" key="1">
    <citation type="submission" date="2015-12" db="EMBL/GenBank/DDBJ databases">
        <title>Genome sequence of a biocontrol rhizobacterium Chryseobacterium kwangjuense strain KJ1R5 isolated from pepper (Capsicum annuum L.).</title>
        <authorList>
            <person name="Jeong J.-J."/>
            <person name="Park H."/>
            <person name="Mannaa M."/>
            <person name="Sang M.K."/>
            <person name="Choi I.-G."/>
            <person name="Kim K.D."/>
        </authorList>
    </citation>
    <scope>NUCLEOTIDE SEQUENCE [LARGE SCALE GENOMIC DNA]</scope>
    <source>
        <strain evidence="2">KJ1R5</strain>
    </source>
</reference>
<reference evidence="1 2" key="2">
    <citation type="journal article" date="2016" name="Genome Announc.">
        <title>Draft Genome Sequence of a Biocontrol Rhizobacterium, Chryseobacterium kwangjuense Strain KJ1R5, Isolated from Pepper (Capsicum annuum).</title>
        <authorList>
            <person name="Jeong J.J."/>
            <person name="Park H."/>
            <person name="Park B.H."/>
            <person name="Mannaa M."/>
            <person name="Sang M.K."/>
            <person name="Choi I.G."/>
            <person name="Kim K.D."/>
        </authorList>
    </citation>
    <scope>NUCLEOTIDE SEQUENCE [LARGE SCALE GENOMIC DNA]</scope>
    <source>
        <strain evidence="1 2">KJ1R5</strain>
    </source>
</reference>
<dbReference type="CDD" id="cd02440">
    <property type="entry name" value="AdoMet_MTases"/>
    <property type="match status" value="1"/>
</dbReference>
<dbReference type="InterPro" id="IPR029063">
    <property type="entry name" value="SAM-dependent_MTases_sf"/>
</dbReference>
<organism evidence="1 2">
    <name type="scientific">Chryseobacterium kwangjuense</name>
    <dbReference type="NCBI Taxonomy" id="267125"/>
    <lineage>
        <taxon>Bacteria</taxon>
        <taxon>Pseudomonadati</taxon>
        <taxon>Bacteroidota</taxon>
        <taxon>Flavobacteriia</taxon>
        <taxon>Flavobacteriales</taxon>
        <taxon>Weeksellaceae</taxon>
        <taxon>Chryseobacterium group</taxon>
        <taxon>Chryseobacterium</taxon>
    </lineage>
</organism>
<dbReference type="SUPFAM" id="SSF53335">
    <property type="entry name" value="S-adenosyl-L-methionine-dependent methyltransferases"/>
    <property type="match status" value="1"/>
</dbReference>
<dbReference type="OrthoDB" id="9791837at2"/>
<accession>A0A135W2L4</accession>
<dbReference type="AlphaFoldDB" id="A0A135W2L4"/>
<dbReference type="Proteomes" id="UP000070513">
    <property type="component" value="Unassembled WGS sequence"/>
</dbReference>
<sequence length="234" mass="27218">MKDIETRLRILHKLFNKYSEQSEVYLHSEYLHRDIRSPKAVLEIVRETVDINSAVDIGCGLGSWLSVLIDQGVDDVLGIDGDHLSLDKIMIPEEKLLRTDLDKAYPEIGRKYDLAICLEVAEHLSPDSADALVKFLTGLSDAVLFSAAIPYQGGINHVNEQWTEYWREKFNQAGFEYYDLIRSRIWNSPDVKWWYKQNCFLVLKNDTFKGLEQKEILNLVHPELFLQYRILNEK</sequence>
<evidence type="ECO:0000313" key="2">
    <source>
        <dbReference type="Proteomes" id="UP000070513"/>
    </source>
</evidence>
<dbReference type="EMBL" id="LPUR01000019">
    <property type="protein sequence ID" value="KXH79178.1"/>
    <property type="molecule type" value="Genomic_DNA"/>
</dbReference>
<evidence type="ECO:0008006" key="3">
    <source>
        <dbReference type="Google" id="ProtNLM"/>
    </source>
</evidence>